<dbReference type="EMBL" id="OZ075116">
    <property type="protein sequence ID" value="CAL5073669.1"/>
    <property type="molecule type" value="Genomic_DNA"/>
</dbReference>
<evidence type="ECO:0000256" key="1">
    <source>
        <dbReference type="SAM" id="MobiDB-lite"/>
    </source>
</evidence>
<feature type="region of interest" description="Disordered" evidence="1">
    <location>
        <begin position="766"/>
        <end position="796"/>
    </location>
</feature>
<protein>
    <recommendedName>
        <fullName evidence="4">Dilute domain-containing protein</fullName>
    </recommendedName>
</protein>
<dbReference type="Proteomes" id="UP001497457">
    <property type="component" value="Chromosome 6rd"/>
</dbReference>
<reference evidence="3" key="1">
    <citation type="submission" date="2024-06" db="EMBL/GenBank/DDBJ databases">
        <authorList>
            <person name="Ryan C."/>
        </authorList>
    </citation>
    <scope>NUCLEOTIDE SEQUENCE [LARGE SCALE GENOMIC DNA]</scope>
</reference>
<keyword evidence="3" id="KW-1185">Reference proteome</keyword>
<feature type="compositionally biased region" description="Polar residues" evidence="1">
    <location>
        <begin position="72"/>
        <end position="82"/>
    </location>
</feature>
<feature type="compositionally biased region" description="Basic and acidic residues" evidence="1">
    <location>
        <begin position="249"/>
        <end position="270"/>
    </location>
</feature>
<feature type="compositionally biased region" description="Basic and acidic residues" evidence="1">
    <location>
        <begin position="766"/>
        <end position="781"/>
    </location>
</feature>
<reference evidence="2 3" key="2">
    <citation type="submission" date="2024-10" db="EMBL/GenBank/DDBJ databases">
        <authorList>
            <person name="Ryan C."/>
        </authorList>
    </citation>
    <scope>NUCLEOTIDE SEQUENCE [LARGE SCALE GENOMIC DNA]</scope>
</reference>
<name>A0ABC9FE81_9POAL</name>
<feature type="compositionally biased region" description="Basic and acidic residues" evidence="1">
    <location>
        <begin position="135"/>
        <end position="242"/>
    </location>
</feature>
<feature type="compositionally biased region" description="Basic residues" evidence="1">
    <location>
        <begin position="53"/>
        <end position="63"/>
    </location>
</feature>
<feature type="compositionally biased region" description="Polar residues" evidence="1">
    <location>
        <begin position="37"/>
        <end position="47"/>
    </location>
</feature>
<dbReference type="InterPro" id="IPR021827">
    <property type="entry name" value="Nup186/Nup192/Nup205"/>
</dbReference>
<dbReference type="AlphaFoldDB" id="A0ABC9FE81"/>
<sequence>MGAKENGETRDGHSTDVERDGKQGKEAESDYEPGRDSLSSQGEATSNEDTKAKRFSRVPKKLAKKESKENSPRSTRSISSRQIHTKLQYISNSPQNKSPKTNKVVNGVRTLEVKKTEAVKVPSCSSSEVSDETEEKAIEDIPTDDKAVEGRAKDDKATEGRTTDEVAERRNKDGKAIDGMKDDMAIDGTKDDKAIEDGTKDDKAIEDGTKDDKAIEGGTKDDKALEDGTKDDKDVEGGTKDDMDVEDGKDDKAVEGKLTDDNAIEGRETDGKAVEEAKEIDILDEAPKCDQSTSTDDEIADTEENIVDNGNSVSFEKNEELDSKTEKLEQELREVAALEVSLYSVVPEHGCSSHKLHTPARRLSRLYIHASKFWSSDKKASVAKNYVSGLVLVAKSCGNDVSRLTFWLSNTVVLREIIAQTFGTSRQSGPVIKSFGTNGNSKKPDRNFAPMRWKSNFNGKHARSNIMQLPDDWRETGTLLSALEKIESWIFSRIVESVWWQAMTPHMQTPLEDLSTLKIGRLLGPSLGDQQHGNFSIDLWKTAFRDAFSRICPLRASGHECGCLPVLEKLVMEHCVARLDVAMFNAILRESANEIPSDPISDPIVDSRVLPIPAGDLSFGSGAQLKNSVGNWSRWLSDTFGMDGAESEKDGQDNDGDDRRDAAESNCFKLLNELSDLLMLPKDMLLEKSIRKEVCPSIGLPLVTRILCNFTPDEFCPDPVPGMVLEELSSESLMERFTEKDVISTFPVTAAPVVYRPPWLEDVSEKVADTGRGNPELDRRGSMVQRRGYTSDDDLDDLDSPLASLYDKSAPPSPCSNGAAAHFSTRQGASMANVRYELLREVWSERR</sequence>
<feature type="compositionally biased region" description="Basic and acidic residues" evidence="1">
    <location>
        <begin position="1"/>
        <end position="35"/>
    </location>
</feature>
<feature type="compositionally biased region" description="Polar residues" evidence="1">
    <location>
        <begin position="88"/>
        <end position="104"/>
    </location>
</feature>
<proteinExistence type="predicted"/>
<feature type="region of interest" description="Disordered" evidence="1">
    <location>
        <begin position="1"/>
        <end position="105"/>
    </location>
</feature>
<dbReference type="PANTHER" id="PTHR31344">
    <property type="entry name" value="NUCLEAR PORE COMPLEX PROTEIN NUP205"/>
    <property type="match status" value="1"/>
</dbReference>
<organism evidence="2 3">
    <name type="scientific">Urochloa decumbens</name>
    <dbReference type="NCBI Taxonomy" id="240449"/>
    <lineage>
        <taxon>Eukaryota</taxon>
        <taxon>Viridiplantae</taxon>
        <taxon>Streptophyta</taxon>
        <taxon>Embryophyta</taxon>
        <taxon>Tracheophyta</taxon>
        <taxon>Spermatophyta</taxon>
        <taxon>Magnoliopsida</taxon>
        <taxon>Liliopsida</taxon>
        <taxon>Poales</taxon>
        <taxon>Poaceae</taxon>
        <taxon>PACMAD clade</taxon>
        <taxon>Panicoideae</taxon>
        <taxon>Panicodae</taxon>
        <taxon>Paniceae</taxon>
        <taxon>Melinidinae</taxon>
        <taxon>Urochloa</taxon>
    </lineage>
</organism>
<evidence type="ECO:0000313" key="2">
    <source>
        <dbReference type="EMBL" id="CAL5073669.1"/>
    </source>
</evidence>
<accession>A0ABC9FE81</accession>
<evidence type="ECO:0008006" key="4">
    <source>
        <dbReference type="Google" id="ProtNLM"/>
    </source>
</evidence>
<feature type="region of interest" description="Disordered" evidence="1">
    <location>
        <begin position="117"/>
        <end position="270"/>
    </location>
</feature>
<evidence type="ECO:0000313" key="3">
    <source>
        <dbReference type="Proteomes" id="UP001497457"/>
    </source>
</evidence>
<gene>
    <name evidence="2" type="ORF">URODEC1_LOCUS104748</name>
</gene>
<dbReference type="PANTHER" id="PTHR31344:SF11">
    <property type="entry name" value="NUCLEOLAR PROTEIN GAR2-LIKE PROTEIN"/>
    <property type="match status" value="1"/>
</dbReference>